<accession>A0A947GIJ7</accession>
<reference evidence="2" key="1">
    <citation type="submission" date="2020-11" db="EMBL/GenBank/DDBJ databases">
        <authorList>
            <person name="Konstantinou D."/>
            <person name="Gkelis S."/>
            <person name="Popin R."/>
            <person name="Fewer D."/>
            <person name="Sivonen K."/>
        </authorList>
    </citation>
    <scope>NUCLEOTIDE SEQUENCE</scope>
    <source>
        <strain evidence="2">TAU-MAC 1115</strain>
    </source>
</reference>
<dbReference type="Proteomes" id="UP000717364">
    <property type="component" value="Unassembled WGS sequence"/>
</dbReference>
<organism evidence="2 3">
    <name type="scientific">Leptothoe spongobia TAU-MAC 1115</name>
    <dbReference type="NCBI Taxonomy" id="1967444"/>
    <lineage>
        <taxon>Bacteria</taxon>
        <taxon>Bacillati</taxon>
        <taxon>Cyanobacteriota</taxon>
        <taxon>Cyanophyceae</taxon>
        <taxon>Nodosilineales</taxon>
        <taxon>Cymatolegaceae</taxon>
        <taxon>Leptothoe</taxon>
        <taxon>Leptothoe spongobia</taxon>
    </lineage>
</organism>
<keyword evidence="3" id="KW-1185">Reference proteome</keyword>
<evidence type="ECO:0000313" key="3">
    <source>
        <dbReference type="Proteomes" id="UP000717364"/>
    </source>
</evidence>
<proteinExistence type="predicted"/>
<dbReference type="InterPro" id="IPR010328">
    <property type="entry name" value="DUF928"/>
</dbReference>
<dbReference type="Pfam" id="PF06051">
    <property type="entry name" value="DUF928"/>
    <property type="match status" value="1"/>
</dbReference>
<dbReference type="EMBL" id="JADOES010000007">
    <property type="protein sequence ID" value="MBT9314907.1"/>
    <property type="molecule type" value="Genomic_DNA"/>
</dbReference>
<feature type="region of interest" description="Disordered" evidence="1">
    <location>
        <begin position="40"/>
        <end position="64"/>
    </location>
</feature>
<gene>
    <name evidence="2" type="ORF">IXB50_05675</name>
</gene>
<reference evidence="2" key="2">
    <citation type="journal article" date="2021" name="Mar. Drugs">
        <title>Genome Reduction and Secondary Metabolism of the Marine Sponge-Associated Cyanobacterium Leptothoe.</title>
        <authorList>
            <person name="Konstantinou D."/>
            <person name="Popin R.V."/>
            <person name="Fewer D.P."/>
            <person name="Sivonen K."/>
            <person name="Gkelis S."/>
        </authorList>
    </citation>
    <scope>NUCLEOTIDE SEQUENCE</scope>
    <source>
        <strain evidence="2">TAU-MAC 1115</strain>
    </source>
</reference>
<evidence type="ECO:0000313" key="2">
    <source>
        <dbReference type="EMBL" id="MBT9314907.1"/>
    </source>
</evidence>
<dbReference type="AlphaFoldDB" id="A0A947GIJ7"/>
<dbReference type="RefSeq" id="WP_215607976.1">
    <property type="nucleotide sequence ID" value="NZ_JADOES010000007.1"/>
</dbReference>
<sequence length="233" mass="25961">MAFWGTTAVLSILLTAAITQPGKAQRSPKRVNPIDKIVFHETFDPPGDDSPNRTSGVGSRDSGRCNIEEQPVQALMPENNFGLTFAERPTVVVQLPENTSTQRLILTVMDEAGLYYAEEEFSVVDQTGLITLSLSSQAPPLAIGRNYRWHVVVVCGEQADPDNPVLVGWVQRVDAALSQSLQQQSPLGQAQWLAENGYWYDMLQVLMGEINLYPHNQHLQEVWRSVLPHKNLK</sequence>
<name>A0A947GIJ7_9CYAN</name>
<protein>
    <submittedName>
        <fullName evidence="2">DUF928 domain-containing protein</fullName>
    </submittedName>
</protein>
<comment type="caution">
    <text evidence="2">The sequence shown here is derived from an EMBL/GenBank/DDBJ whole genome shotgun (WGS) entry which is preliminary data.</text>
</comment>
<evidence type="ECO:0000256" key="1">
    <source>
        <dbReference type="SAM" id="MobiDB-lite"/>
    </source>
</evidence>